<evidence type="ECO:0000313" key="11">
    <source>
        <dbReference type="EMBL" id="QDM44782.1"/>
    </source>
</evidence>
<dbReference type="InterPro" id="IPR001789">
    <property type="entry name" value="Sig_transdc_resp-reg_receiver"/>
</dbReference>
<feature type="transmembrane region" description="Helical" evidence="8">
    <location>
        <begin position="12"/>
        <end position="30"/>
    </location>
</feature>
<name>A0AAP9J1Q0_PANTH</name>
<evidence type="ECO:0000256" key="4">
    <source>
        <dbReference type="ARBA" id="ARBA00023125"/>
    </source>
</evidence>
<dbReference type="Pfam" id="PF00072">
    <property type="entry name" value="Response_reg"/>
    <property type="match status" value="1"/>
</dbReference>
<dbReference type="InterPro" id="IPR011006">
    <property type="entry name" value="CheY-like_superfamily"/>
</dbReference>
<evidence type="ECO:0000259" key="10">
    <source>
        <dbReference type="PROSITE" id="PS50110"/>
    </source>
</evidence>
<evidence type="ECO:0000256" key="5">
    <source>
        <dbReference type="ARBA" id="ARBA00023163"/>
    </source>
</evidence>
<dbReference type="GO" id="GO:0006355">
    <property type="term" value="P:regulation of DNA-templated transcription"/>
    <property type="evidence" value="ECO:0007669"/>
    <property type="project" value="InterPro"/>
</dbReference>
<dbReference type="CDD" id="cd06170">
    <property type="entry name" value="LuxR_C_like"/>
    <property type="match status" value="1"/>
</dbReference>
<evidence type="ECO:0000259" key="9">
    <source>
        <dbReference type="PROSITE" id="PS50043"/>
    </source>
</evidence>
<evidence type="ECO:0000256" key="1">
    <source>
        <dbReference type="ARBA" id="ARBA00022553"/>
    </source>
</evidence>
<keyword evidence="3" id="KW-0805">Transcription regulation</keyword>
<dbReference type="SUPFAM" id="SSF52172">
    <property type="entry name" value="CheY-like"/>
    <property type="match status" value="1"/>
</dbReference>
<evidence type="ECO:0000313" key="12">
    <source>
        <dbReference type="Proteomes" id="UP000315377"/>
    </source>
</evidence>
<accession>A0AAP9J1Q0</accession>
<organism evidence="11 12">
    <name type="scientific">Paenibacillus thiaminolyticus</name>
    <name type="common">Bacillus thiaminolyticus</name>
    <dbReference type="NCBI Taxonomy" id="49283"/>
    <lineage>
        <taxon>Bacteria</taxon>
        <taxon>Bacillati</taxon>
        <taxon>Bacillota</taxon>
        <taxon>Bacilli</taxon>
        <taxon>Bacillales</taxon>
        <taxon>Paenibacillaceae</taxon>
        <taxon>Paenibacillus</taxon>
    </lineage>
</organism>
<dbReference type="PANTHER" id="PTHR43214:SF41">
    <property type="entry name" value="NITRATE_NITRITE RESPONSE REGULATOR PROTEIN NARP"/>
    <property type="match status" value="1"/>
</dbReference>
<sequence length="604" mass="67574">MNLSNKRVSKLDGLVLLARILFFVWTLLLLKNEYLGSFLTIDAILFIVLYLQVPIILLAFRYQAYIIADVLITGGFSIYTAIDLGFYFMFFPAAFTMGYFHRNTKNWVVPMLAIATPPVAACFSPDASWGASVFGTLFLAACFYFIGFGLRKLGDVIRTAKRKLAVIKEQYEIIEQHPFQTERTLRLEERCLAARETTKTVYHLLTIAGSELDALRQHVTSVDGMKRLESLRASIEAERDQLHDQLRSLEQPGYDLPLEAFIEAVADDWSRQEGVPVSFRKLGNAYPVDQDTQQLLYRCAWEAMANACWHGQAGSIHMTLQYAPTHITLQIEDNGKRPDWLPFGSDLSPVKERLTMLGGDIHLYAGVDGGMMMTVTVPSEAAAPVERIEIVVMGDSPAWREHVVNLLNEERDFRAIAADHEAQAGEVVKHAQPDIILLSVHWDGTDRRDWIGRIREKGKGTDTRVIVIVNEGEERIKAAQALRCAVDGYASQEAGAKELAATIRFVHCGGRMIPEGGHEPAGRHSGGSLAPSVRVSGENPFSLTSREMDIMKGLMQGLRYKAIASRLHLSERTVRNYMPSIYAKLNVSNRDEAVEKARKESLIS</sequence>
<keyword evidence="8" id="KW-0472">Membrane</keyword>
<feature type="transmembrane region" description="Helical" evidence="8">
    <location>
        <begin position="133"/>
        <end position="153"/>
    </location>
</feature>
<feature type="domain" description="HTH luxR-type" evidence="9">
    <location>
        <begin position="536"/>
        <end position="601"/>
    </location>
</feature>
<dbReference type="Pfam" id="PF00196">
    <property type="entry name" value="GerE"/>
    <property type="match status" value="1"/>
</dbReference>
<dbReference type="Gene3D" id="3.30.565.10">
    <property type="entry name" value="Histidine kinase-like ATPase, C-terminal domain"/>
    <property type="match status" value="1"/>
</dbReference>
<reference evidence="11 12" key="1">
    <citation type="submission" date="2019-07" db="EMBL/GenBank/DDBJ databases">
        <title>Paenibacillus thiaminolyticus NRRL B-4156.</title>
        <authorList>
            <person name="Hehnly C."/>
            <person name="Zhang L."/>
        </authorList>
    </citation>
    <scope>NUCLEOTIDE SEQUENCE [LARGE SCALE GENOMIC DNA]</scope>
    <source>
        <strain evidence="11 12">NRRL B-4156</strain>
    </source>
</reference>
<dbReference type="InterPro" id="IPR039420">
    <property type="entry name" value="WalR-like"/>
</dbReference>
<evidence type="ECO:0000256" key="2">
    <source>
        <dbReference type="ARBA" id="ARBA00023012"/>
    </source>
</evidence>
<feature type="transmembrane region" description="Helical" evidence="8">
    <location>
        <begin position="67"/>
        <end position="90"/>
    </location>
</feature>
<gene>
    <name evidence="11" type="ORF">FLT43_15835</name>
</gene>
<dbReference type="PROSITE" id="PS50110">
    <property type="entry name" value="RESPONSE_REGULATORY"/>
    <property type="match status" value="1"/>
</dbReference>
<comment type="caution">
    <text evidence="6">Lacks conserved residue(s) required for the propagation of feature annotation.</text>
</comment>
<dbReference type="SUPFAM" id="SSF55874">
    <property type="entry name" value="ATPase domain of HSP90 chaperone/DNA topoisomerase II/histidine kinase"/>
    <property type="match status" value="1"/>
</dbReference>
<evidence type="ECO:0000256" key="6">
    <source>
        <dbReference type="PROSITE-ProRule" id="PRU00169"/>
    </source>
</evidence>
<dbReference type="InterPro" id="IPR036388">
    <property type="entry name" value="WH-like_DNA-bd_sf"/>
</dbReference>
<feature type="transmembrane region" description="Helical" evidence="8">
    <location>
        <begin position="36"/>
        <end position="60"/>
    </location>
</feature>
<proteinExistence type="predicted"/>
<dbReference type="Gene3D" id="3.40.50.2300">
    <property type="match status" value="1"/>
</dbReference>
<keyword evidence="8" id="KW-0812">Transmembrane</keyword>
<dbReference type="PRINTS" id="PR00038">
    <property type="entry name" value="HTHLUXR"/>
</dbReference>
<feature type="domain" description="Response regulatory" evidence="10">
    <location>
        <begin position="389"/>
        <end position="507"/>
    </location>
</feature>
<dbReference type="SUPFAM" id="SSF46894">
    <property type="entry name" value="C-terminal effector domain of the bipartite response regulators"/>
    <property type="match status" value="1"/>
</dbReference>
<dbReference type="InterPro" id="IPR000792">
    <property type="entry name" value="Tscrpt_reg_LuxR_C"/>
</dbReference>
<evidence type="ECO:0000256" key="3">
    <source>
        <dbReference type="ARBA" id="ARBA00023015"/>
    </source>
</evidence>
<dbReference type="InterPro" id="IPR036890">
    <property type="entry name" value="HATPase_C_sf"/>
</dbReference>
<dbReference type="CDD" id="cd00156">
    <property type="entry name" value="REC"/>
    <property type="match status" value="1"/>
</dbReference>
<keyword evidence="8" id="KW-1133">Transmembrane helix</keyword>
<dbReference type="Gene3D" id="1.10.10.10">
    <property type="entry name" value="Winged helix-like DNA-binding domain superfamily/Winged helix DNA-binding domain"/>
    <property type="match status" value="1"/>
</dbReference>
<dbReference type="SMART" id="SM00421">
    <property type="entry name" value="HTH_LUXR"/>
    <property type="match status" value="1"/>
</dbReference>
<protein>
    <submittedName>
        <fullName evidence="11">Response regulator</fullName>
    </submittedName>
</protein>
<keyword evidence="5" id="KW-0804">Transcription</keyword>
<dbReference type="PANTHER" id="PTHR43214">
    <property type="entry name" value="TWO-COMPONENT RESPONSE REGULATOR"/>
    <property type="match status" value="1"/>
</dbReference>
<dbReference type="GO" id="GO:0000160">
    <property type="term" value="P:phosphorelay signal transduction system"/>
    <property type="evidence" value="ECO:0007669"/>
    <property type="project" value="UniProtKB-KW"/>
</dbReference>
<keyword evidence="1" id="KW-0597">Phosphoprotein</keyword>
<keyword evidence="4" id="KW-0238">DNA-binding</keyword>
<evidence type="ECO:0000256" key="7">
    <source>
        <dbReference type="SAM" id="MobiDB-lite"/>
    </source>
</evidence>
<dbReference type="GO" id="GO:0003677">
    <property type="term" value="F:DNA binding"/>
    <property type="evidence" value="ECO:0007669"/>
    <property type="project" value="UniProtKB-KW"/>
</dbReference>
<dbReference type="PROSITE" id="PS00622">
    <property type="entry name" value="HTH_LUXR_1"/>
    <property type="match status" value="1"/>
</dbReference>
<dbReference type="InterPro" id="IPR016032">
    <property type="entry name" value="Sig_transdc_resp-reg_C-effctor"/>
</dbReference>
<dbReference type="SMART" id="SM00448">
    <property type="entry name" value="REC"/>
    <property type="match status" value="1"/>
</dbReference>
<feature type="region of interest" description="Disordered" evidence="7">
    <location>
        <begin position="516"/>
        <end position="535"/>
    </location>
</feature>
<dbReference type="PROSITE" id="PS50043">
    <property type="entry name" value="HTH_LUXR_2"/>
    <property type="match status" value="1"/>
</dbReference>
<dbReference type="Proteomes" id="UP000315377">
    <property type="component" value="Chromosome"/>
</dbReference>
<evidence type="ECO:0000256" key="8">
    <source>
        <dbReference type="SAM" id="Phobius"/>
    </source>
</evidence>
<dbReference type="AlphaFoldDB" id="A0AAP9J1Q0"/>
<dbReference type="EMBL" id="CP041405">
    <property type="protein sequence ID" value="QDM44782.1"/>
    <property type="molecule type" value="Genomic_DNA"/>
</dbReference>
<keyword evidence="2" id="KW-0902">Two-component regulatory system</keyword>